<dbReference type="Gramene" id="Mp3g00480.1">
    <property type="protein sequence ID" value="Mp3g00480.1.cds1"/>
    <property type="gene ID" value="Mp3g00480"/>
</dbReference>
<dbReference type="AlphaFoldDB" id="A0A2R6XN97"/>
<keyword evidence="3" id="KW-1185">Reference proteome</keyword>
<evidence type="ECO:0000256" key="1">
    <source>
        <dbReference type="SAM" id="MobiDB-lite"/>
    </source>
</evidence>
<reference evidence="3" key="1">
    <citation type="journal article" date="2017" name="Cell">
        <title>Insights into land plant evolution garnered from the Marchantia polymorpha genome.</title>
        <authorList>
            <person name="Bowman J.L."/>
            <person name="Kohchi T."/>
            <person name="Yamato K.T."/>
            <person name="Jenkins J."/>
            <person name="Shu S."/>
            <person name="Ishizaki K."/>
            <person name="Yamaoka S."/>
            <person name="Nishihama R."/>
            <person name="Nakamura Y."/>
            <person name="Berger F."/>
            <person name="Adam C."/>
            <person name="Aki S.S."/>
            <person name="Althoff F."/>
            <person name="Araki T."/>
            <person name="Arteaga-Vazquez M.A."/>
            <person name="Balasubrmanian S."/>
            <person name="Barry K."/>
            <person name="Bauer D."/>
            <person name="Boehm C.R."/>
            <person name="Briginshaw L."/>
            <person name="Caballero-Perez J."/>
            <person name="Catarino B."/>
            <person name="Chen F."/>
            <person name="Chiyoda S."/>
            <person name="Chovatia M."/>
            <person name="Davies K.M."/>
            <person name="Delmans M."/>
            <person name="Demura T."/>
            <person name="Dierschke T."/>
            <person name="Dolan L."/>
            <person name="Dorantes-Acosta A.E."/>
            <person name="Eklund D.M."/>
            <person name="Florent S.N."/>
            <person name="Flores-Sandoval E."/>
            <person name="Fujiyama A."/>
            <person name="Fukuzawa H."/>
            <person name="Galik B."/>
            <person name="Grimanelli D."/>
            <person name="Grimwood J."/>
            <person name="Grossniklaus U."/>
            <person name="Hamada T."/>
            <person name="Haseloff J."/>
            <person name="Hetherington A.J."/>
            <person name="Higo A."/>
            <person name="Hirakawa Y."/>
            <person name="Hundley H.N."/>
            <person name="Ikeda Y."/>
            <person name="Inoue K."/>
            <person name="Inoue S.I."/>
            <person name="Ishida S."/>
            <person name="Jia Q."/>
            <person name="Kakita M."/>
            <person name="Kanazawa T."/>
            <person name="Kawai Y."/>
            <person name="Kawashima T."/>
            <person name="Kennedy M."/>
            <person name="Kinose K."/>
            <person name="Kinoshita T."/>
            <person name="Kohara Y."/>
            <person name="Koide E."/>
            <person name="Komatsu K."/>
            <person name="Kopischke S."/>
            <person name="Kubo M."/>
            <person name="Kyozuka J."/>
            <person name="Lagercrantz U."/>
            <person name="Lin S.S."/>
            <person name="Lindquist E."/>
            <person name="Lipzen A.M."/>
            <person name="Lu C.W."/>
            <person name="De Luna E."/>
            <person name="Martienssen R.A."/>
            <person name="Minamino N."/>
            <person name="Mizutani M."/>
            <person name="Mizutani M."/>
            <person name="Mochizuki N."/>
            <person name="Monte I."/>
            <person name="Mosher R."/>
            <person name="Nagasaki H."/>
            <person name="Nakagami H."/>
            <person name="Naramoto S."/>
            <person name="Nishitani K."/>
            <person name="Ohtani M."/>
            <person name="Okamoto T."/>
            <person name="Okumura M."/>
            <person name="Phillips J."/>
            <person name="Pollak B."/>
            <person name="Reinders A."/>
            <person name="Rovekamp M."/>
            <person name="Sano R."/>
            <person name="Sawa S."/>
            <person name="Schmid M.W."/>
            <person name="Shirakawa M."/>
            <person name="Solano R."/>
            <person name="Spunde A."/>
            <person name="Suetsugu N."/>
            <person name="Sugano S."/>
            <person name="Sugiyama A."/>
            <person name="Sun R."/>
            <person name="Suzuki Y."/>
            <person name="Takenaka M."/>
            <person name="Takezawa D."/>
            <person name="Tomogane H."/>
            <person name="Tsuzuki M."/>
            <person name="Ueda T."/>
            <person name="Umeda M."/>
            <person name="Ward J.M."/>
            <person name="Watanabe Y."/>
            <person name="Yazaki K."/>
            <person name="Yokoyama R."/>
            <person name="Yoshitake Y."/>
            <person name="Yotsui I."/>
            <person name="Zachgo S."/>
            <person name="Schmutz J."/>
        </authorList>
    </citation>
    <scope>NUCLEOTIDE SEQUENCE [LARGE SCALE GENOMIC DNA]</scope>
    <source>
        <strain evidence="3">Tak-1</strain>
    </source>
</reference>
<organism evidence="2 3">
    <name type="scientific">Marchantia polymorpha</name>
    <name type="common">Common liverwort</name>
    <name type="synonym">Marchantia aquatica</name>
    <dbReference type="NCBI Taxonomy" id="3197"/>
    <lineage>
        <taxon>Eukaryota</taxon>
        <taxon>Viridiplantae</taxon>
        <taxon>Streptophyta</taxon>
        <taxon>Embryophyta</taxon>
        <taxon>Marchantiophyta</taxon>
        <taxon>Marchantiopsida</taxon>
        <taxon>Marchantiidae</taxon>
        <taxon>Marchantiales</taxon>
        <taxon>Marchantiaceae</taxon>
        <taxon>Marchantia</taxon>
    </lineage>
</organism>
<name>A0A2R6XN97_MARPO</name>
<evidence type="ECO:0000313" key="2">
    <source>
        <dbReference type="EMBL" id="PTQ47589.1"/>
    </source>
</evidence>
<dbReference type="EMBL" id="KZ772679">
    <property type="protein sequence ID" value="PTQ47589.1"/>
    <property type="molecule type" value="Genomic_DNA"/>
</dbReference>
<proteinExistence type="predicted"/>
<dbReference type="Proteomes" id="UP000244005">
    <property type="component" value="Unassembled WGS sequence"/>
</dbReference>
<gene>
    <name evidence="2" type="ORF">MARPO_0007s0044</name>
</gene>
<feature type="region of interest" description="Disordered" evidence="1">
    <location>
        <begin position="1"/>
        <end position="95"/>
    </location>
</feature>
<sequence>MGHDLDAAPTLQLTSSPERRDDSGRCPPRPGTHYDVVARSADRDDDDDGHRRCCSRRAELPTGSCSPARHASSPRRPVRTREESRCPDESTTNRR</sequence>
<feature type="compositionally biased region" description="Basic and acidic residues" evidence="1">
    <location>
        <begin position="48"/>
        <end position="59"/>
    </location>
</feature>
<feature type="compositionally biased region" description="Basic and acidic residues" evidence="1">
    <location>
        <begin position="79"/>
        <end position="95"/>
    </location>
</feature>
<evidence type="ECO:0000313" key="3">
    <source>
        <dbReference type="Proteomes" id="UP000244005"/>
    </source>
</evidence>
<protein>
    <submittedName>
        <fullName evidence="2">Uncharacterized protein</fullName>
    </submittedName>
</protein>
<accession>A0A2R6XN97</accession>